<evidence type="ECO:0000259" key="10">
    <source>
        <dbReference type="Pfam" id="PF00593"/>
    </source>
</evidence>
<comment type="similarity">
    <text evidence="8 9">Belongs to the TonB-dependent receptor family.</text>
</comment>
<dbReference type="PANTHER" id="PTHR47234">
    <property type="match status" value="1"/>
</dbReference>
<keyword evidence="5 9" id="KW-0798">TonB box</keyword>
<dbReference type="PANTHER" id="PTHR47234:SF2">
    <property type="entry name" value="TONB-DEPENDENT RECEPTOR"/>
    <property type="match status" value="1"/>
</dbReference>
<proteinExistence type="inferred from homology"/>
<keyword evidence="12" id="KW-0675">Receptor</keyword>
<evidence type="ECO:0000313" key="12">
    <source>
        <dbReference type="EMBL" id="MWV26926.1"/>
    </source>
</evidence>
<evidence type="ECO:0000256" key="6">
    <source>
        <dbReference type="ARBA" id="ARBA00023136"/>
    </source>
</evidence>
<dbReference type="AlphaFoldDB" id="A0A844XAE9"/>
<dbReference type="Gene3D" id="2.40.170.20">
    <property type="entry name" value="TonB-dependent receptor, beta-barrel domain"/>
    <property type="match status" value="1"/>
</dbReference>
<evidence type="ECO:0000256" key="2">
    <source>
        <dbReference type="ARBA" id="ARBA00022448"/>
    </source>
</evidence>
<dbReference type="InterPro" id="IPR012910">
    <property type="entry name" value="Plug_dom"/>
</dbReference>
<evidence type="ECO:0000256" key="4">
    <source>
        <dbReference type="ARBA" id="ARBA00022692"/>
    </source>
</evidence>
<comment type="subcellular location">
    <subcellularLocation>
        <location evidence="1 8">Cell outer membrane</location>
        <topology evidence="1 8">Multi-pass membrane protein</topology>
    </subcellularLocation>
</comment>
<evidence type="ECO:0000256" key="3">
    <source>
        <dbReference type="ARBA" id="ARBA00022452"/>
    </source>
</evidence>
<keyword evidence="3 8" id="KW-1134">Transmembrane beta strand</keyword>
<reference evidence="12 13" key="1">
    <citation type="submission" date="2019-12" db="EMBL/GenBank/DDBJ databases">
        <authorList>
            <person name="Lee S.D."/>
        </authorList>
    </citation>
    <scope>NUCLEOTIDE SEQUENCE [LARGE SCALE GENOMIC DNA]</scope>
    <source>
        <strain evidence="12 13">GH3-10</strain>
    </source>
</reference>
<accession>A0A844XAE9</accession>
<keyword evidence="13" id="KW-1185">Reference proteome</keyword>
<protein>
    <submittedName>
        <fullName evidence="12">TonB-dependent receptor</fullName>
    </submittedName>
</protein>
<dbReference type="EMBL" id="WUBR01000001">
    <property type="protein sequence ID" value="MWV26926.1"/>
    <property type="molecule type" value="Genomic_DNA"/>
</dbReference>
<evidence type="ECO:0000259" key="11">
    <source>
        <dbReference type="Pfam" id="PF07715"/>
    </source>
</evidence>
<reference evidence="12 13" key="2">
    <citation type="submission" date="2020-02" db="EMBL/GenBank/DDBJ databases">
        <title>Erythrobacter dongmakensis sp. nov., isolated from a tidal mudflat.</title>
        <authorList>
            <person name="Kim I.S."/>
        </authorList>
    </citation>
    <scope>NUCLEOTIDE SEQUENCE [LARGE SCALE GENOMIC DNA]</scope>
    <source>
        <strain evidence="12 13">GH3-10</strain>
    </source>
</reference>
<feature type="domain" description="TonB-dependent receptor plug" evidence="11">
    <location>
        <begin position="76"/>
        <end position="188"/>
    </location>
</feature>
<dbReference type="InterPro" id="IPR039426">
    <property type="entry name" value="TonB-dep_rcpt-like"/>
</dbReference>
<dbReference type="Pfam" id="PF07715">
    <property type="entry name" value="Plug"/>
    <property type="match status" value="1"/>
</dbReference>
<feature type="domain" description="TonB-dependent receptor-like beta-barrel" evidence="10">
    <location>
        <begin position="426"/>
        <end position="931"/>
    </location>
</feature>
<organism evidence="12 13">
    <name type="scientific">Aurantiacibacter rhizosphaerae</name>
    <dbReference type="NCBI Taxonomy" id="2691582"/>
    <lineage>
        <taxon>Bacteria</taxon>
        <taxon>Pseudomonadati</taxon>
        <taxon>Pseudomonadota</taxon>
        <taxon>Alphaproteobacteria</taxon>
        <taxon>Sphingomonadales</taxon>
        <taxon>Erythrobacteraceae</taxon>
        <taxon>Aurantiacibacter</taxon>
    </lineage>
</organism>
<dbReference type="SUPFAM" id="SSF56935">
    <property type="entry name" value="Porins"/>
    <property type="match status" value="1"/>
</dbReference>
<dbReference type="InterPro" id="IPR036942">
    <property type="entry name" value="Beta-barrel_TonB_sf"/>
</dbReference>
<comment type="caution">
    <text evidence="12">The sequence shown here is derived from an EMBL/GenBank/DDBJ whole genome shotgun (WGS) entry which is preliminary data.</text>
</comment>
<name>A0A844XAE9_9SPHN</name>
<dbReference type="Proteomes" id="UP000461409">
    <property type="component" value="Unassembled WGS sequence"/>
</dbReference>
<sequence>MVSVPCRTDNKVWEVRMTREKLGFRANRLAVGAVTSVSLMGLAVPTLAQDNVAATSDNQGTPIVVTGSRIARDGTNAPTPVTMVGDELLEQRAATNVADTLNELPLFRPLVTPATQQAVGGNVGASVLDLRGLGGERTLVLLDGKRFVPSTQRGTVDINLIPTALVSRTEIVTGGASAAYGSDAVAGVVNFILDRDFVGLRGTAQFGIAEEGDNEEYFGSLAWGTDFADGRGHFMIAGEYNKNEGMGDCYTRDWCPNEMQLPGGGPGYATTVRGGPAQLGWWGPDGLVSGGPAGGPFQGTTFNPDGSLRQFQYGESLAGGVTSILNLGGEDSLYNGLLTDTLLIPEVERYTIYAHASYELSDTINASLDASYGRVNGLVKGSPPRAAYTIQRDNAFLPDGLADLMDANDVGSVSLWRVYQQEGPFPDGHGNAVDETQNETFRIVAGLEGSIGTNWDWDAYYQYGNNDFRQDYRNNYVNSRGVLAVDAVNTADGVQCRVNTDGNAANDVPGCVPLNPFGRGNVSSAAADWVFADGFQTAETDQHVVAANIRGDLLELPGGTLAIAGGGEFRSDSMTGDADALSAANAFWSFNGKAIEGKIEVVEGYLEAVAPIIADVPGVSLLELNGAIRQTHYSRSSQAVGDSSVDATTWKLGGIYAPVDWLRFRVTRSRDIRAPNLTELFGPVTLGRTTVVDPRDGSQIQINGFQGANPQLAPEKADTWTIGAVFTPDISFGRRLSFSVDYFDISIDDAIGSLGAQTIVDLCNGGNDALCAQVTRNSDGLLTEVQDVLLNIAQQDTRGIDFELAYSSNDGPMGSVDARLLATHYLELTVGGVDRVGQTGARPGTTPGVPDWLVDGTVRWNLDRLTAGLHAQYIPESIWETLFVGPSQPGFDIDAPNSVNDNTIDSAFVLDFNLAYQVTDEVEVFGVINNVFDSDPPYAASAQGATTQVYYDPIGRYYKVGVRIRLP</sequence>
<keyword evidence="6 8" id="KW-0472">Membrane</keyword>
<evidence type="ECO:0000256" key="8">
    <source>
        <dbReference type="PROSITE-ProRule" id="PRU01360"/>
    </source>
</evidence>
<evidence type="ECO:0000256" key="5">
    <source>
        <dbReference type="ARBA" id="ARBA00023077"/>
    </source>
</evidence>
<dbReference type="PROSITE" id="PS52016">
    <property type="entry name" value="TONB_DEPENDENT_REC_3"/>
    <property type="match status" value="1"/>
</dbReference>
<keyword evidence="7 8" id="KW-0998">Cell outer membrane</keyword>
<keyword evidence="4 8" id="KW-0812">Transmembrane</keyword>
<dbReference type="Pfam" id="PF00593">
    <property type="entry name" value="TonB_dep_Rec_b-barrel"/>
    <property type="match status" value="1"/>
</dbReference>
<dbReference type="GO" id="GO:0009279">
    <property type="term" value="C:cell outer membrane"/>
    <property type="evidence" value="ECO:0007669"/>
    <property type="project" value="UniProtKB-SubCell"/>
</dbReference>
<gene>
    <name evidence="12" type="ORF">GRF63_03310</name>
</gene>
<evidence type="ECO:0000313" key="13">
    <source>
        <dbReference type="Proteomes" id="UP000461409"/>
    </source>
</evidence>
<dbReference type="InterPro" id="IPR000531">
    <property type="entry name" value="Beta-barrel_TonB"/>
</dbReference>
<dbReference type="Gene3D" id="2.170.130.10">
    <property type="entry name" value="TonB-dependent receptor, plug domain"/>
    <property type="match status" value="1"/>
</dbReference>
<evidence type="ECO:0000256" key="9">
    <source>
        <dbReference type="RuleBase" id="RU003357"/>
    </source>
</evidence>
<keyword evidence="2 8" id="KW-0813">Transport</keyword>
<evidence type="ECO:0000256" key="7">
    <source>
        <dbReference type="ARBA" id="ARBA00023237"/>
    </source>
</evidence>
<dbReference type="InterPro" id="IPR037066">
    <property type="entry name" value="Plug_dom_sf"/>
</dbReference>
<evidence type="ECO:0000256" key="1">
    <source>
        <dbReference type="ARBA" id="ARBA00004571"/>
    </source>
</evidence>